<dbReference type="CDD" id="cd00761">
    <property type="entry name" value="Glyco_tranf_GTA_type"/>
    <property type="match status" value="1"/>
</dbReference>
<evidence type="ECO:0000313" key="3">
    <source>
        <dbReference type="Proteomes" id="UP000295558"/>
    </source>
</evidence>
<dbReference type="AlphaFoldDB" id="A0A4R6ZRA7"/>
<accession>A0A4R6ZRA7</accession>
<sequence>MNRFTKISVIVATLGDRVMELKRMLETLENQTYSHLEVILVLQQEQDTWSEVLAGYKLTTRVVMMQERGLSKARNLGLEYATGDIVTFGDDDCWYAPETFEHVVASFQTGKDVISFNMYDPDRQQFGRLQHIQTSKFLTKRELMSRSSIEIFVKRSCLEKNEAGPAIRFDEVFGLGATYISGEENIFLSDLFRQGYVTYFHPECLVYHAVQPRITRLTEAQMLSKGPLFKRMYSTPTAFLLVSLFYIKKKQKNLFWEVLQATWTYQPRGER</sequence>
<proteinExistence type="predicted"/>
<name>A0A4R6ZRA7_9LIST</name>
<reference evidence="2 3" key="1">
    <citation type="submission" date="2019-03" db="EMBL/GenBank/DDBJ databases">
        <title>Genomic Encyclopedia of Type Strains, Phase III (KMG-III): the genomes of soil and plant-associated and newly described type strains.</title>
        <authorList>
            <person name="Whitman W."/>
        </authorList>
    </citation>
    <scope>NUCLEOTIDE SEQUENCE [LARGE SCALE GENOMIC DNA]</scope>
    <source>
        <strain evidence="2 3">CECT 7972</strain>
    </source>
</reference>
<dbReference type="EMBL" id="SNZK01000002">
    <property type="protein sequence ID" value="TDR54754.1"/>
    <property type="molecule type" value="Genomic_DNA"/>
</dbReference>
<dbReference type="OrthoDB" id="153025at2"/>
<dbReference type="GO" id="GO:0016740">
    <property type="term" value="F:transferase activity"/>
    <property type="evidence" value="ECO:0007669"/>
    <property type="project" value="UniProtKB-KW"/>
</dbReference>
<feature type="domain" description="Glycosyltransferase 2-like" evidence="1">
    <location>
        <begin position="8"/>
        <end position="140"/>
    </location>
</feature>
<dbReference type="Pfam" id="PF00535">
    <property type="entry name" value="Glycos_transf_2"/>
    <property type="match status" value="1"/>
</dbReference>
<gene>
    <name evidence="2" type="ORF">DFP96_102349</name>
</gene>
<dbReference type="InterPro" id="IPR029044">
    <property type="entry name" value="Nucleotide-diphossugar_trans"/>
</dbReference>
<comment type="caution">
    <text evidence="2">The sequence shown here is derived from an EMBL/GenBank/DDBJ whole genome shotgun (WGS) entry which is preliminary data.</text>
</comment>
<dbReference type="RefSeq" id="WP_051994195.1">
    <property type="nucleotide sequence ID" value="NZ_JAASUO010000023.1"/>
</dbReference>
<dbReference type="PANTHER" id="PTHR43685">
    <property type="entry name" value="GLYCOSYLTRANSFERASE"/>
    <property type="match status" value="1"/>
</dbReference>
<dbReference type="InterPro" id="IPR050834">
    <property type="entry name" value="Glycosyltransf_2"/>
</dbReference>
<organism evidence="2 3">
    <name type="scientific">Listeria rocourtiae</name>
    <dbReference type="NCBI Taxonomy" id="647910"/>
    <lineage>
        <taxon>Bacteria</taxon>
        <taxon>Bacillati</taxon>
        <taxon>Bacillota</taxon>
        <taxon>Bacilli</taxon>
        <taxon>Bacillales</taxon>
        <taxon>Listeriaceae</taxon>
        <taxon>Listeria</taxon>
    </lineage>
</organism>
<dbReference type="PANTHER" id="PTHR43685:SF2">
    <property type="entry name" value="GLYCOSYLTRANSFERASE 2-LIKE DOMAIN-CONTAINING PROTEIN"/>
    <property type="match status" value="1"/>
</dbReference>
<protein>
    <submittedName>
        <fullName evidence="2">Glycosyltransferase involved in cell wall biosynthesis</fullName>
    </submittedName>
</protein>
<keyword evidence="3" id="KW-1185">Reference proteome</keyword>
<dbReference type="SUPFAM" id="SSF53448">
    <property type="entry name" value="Nucleotide-diphospho-sugar transferases"/>
    <property type="match status" value="1"/>
</dbReference>
<evidence type="ECO:0000313" key="2">
    <source>
        <dbReference type="EMBL" id="TDR54754.1"/>
    </source>
</evidence>
<dbReference type="InterPro" id="IPR001173">
    <property type="entry name" value="Glyco_trans_2-like"/>
</dbReference>
<dbReference type="Proteomes" id="UP000295558">
    <property type="component" value="Unassembled WGS sequence"/>
</dbReference>
<keyword evidence="2" id="KW-0808">Transferase</keyword>
<dbReference type="Gene3D" id="3.90.550.10">
    <property type="entry name" value="Spore Coat Polysaccharide Biosynthesis Protein SpsA, Chain A"/>
    <property type="match status" value="1"/>
</dbReference>
<evidence type="ECO:0000259" key="1">
    <source>
        <dbReference type="Pfam" id="PF00535"/>
    </source>
</evidence>
<dbReference type="STRING" id="1265846.PROCOU_05523"/>